<evidence type="ECO:0008006" key="3">
    <source>
        <dbReference type="Google" id="ProtNLM"/>
    </source>
</evidence>
<dbReference type="EMBL" id="LGTC01000001">
    <property type="protein sequence ID" value="KNY29608.1"/>
    <property type="molecule type" value="Genomic_DNA"/>
</dbReference>
<reference evidence="2" key="1">
    <citation type="submission" date="2015-07" db="EMBL/GenBank/DDBJ databases">
        <title>Near-Complete Genome Sequence of the Cellulolytic Bacterium Bacteroides (Pseudobacteroides) cellulosolvens ATCC 35603.</title>
        <authorList>
            <person name="Dassa B."/>
            <person name="Utturkar S.M."/>
            <person name="Klingeman D.M."/>
            <person name="Hurt R.A."/>
            <person name="Keller M."/>
            <person name="Xu J."/>
            <person name="Reddy Y.H.K."/>
            <person name="Borovok I."/>
            <person name="Grinberg I.R."/>
            <person name="Lamed R."/>
            <person name="Zhivin O."/>
            <person name="Bayer E.A."/>
            <person name="Brown S.D."/>
        </authorList>
    </citation>
    <scope>NUCLEOTIDE SEQUENCE [LARGE SCALE GENOMIC DNA]</scope>
    <source>
        <strain evidence="2">DSM 2933</strain>
    </source>
</reference>
<dbReference type="STRING" id="398512.Bccel_4882"/>
<protein>
    <recommendedName>
        <fullName evidence="3">GCN5-related N-acetyltransferase</fullName>
    </recommendedName>
</protein>
<gene>
    <name evidence="1" type="ORF">Bccel_4882</name>
</gene>
<proteinExistence type="predicted"/>
<sequence length="35" mass="4346">MFKLRCAKKEEYDFLYNLLDSTIKKYYVETFGSWD</sequence>
<comment type="caution">
    <text evidence="1">The sequence shown here is derived from an EMBL/GenBank/DDBJ whole genome shotgun (WGS) entry which is preliminary data.</text>
</comment>
<organism evidence="1 2">
    <name type="scientific">Pseudobacteroides cellulosolvens ATCC 35603 = DSM 2933</name>
    <dbReference type="NCBI Taxonomy" id="398512"/>
    <lineage>
        <taxon>Bacteria</taxon>
        <taxon>Bacillati</taxon>
        <taxon>Bacillota</taxon>
        <taxon>Clostridia</taxon>
        <taxon>Eubacteriales</taxon>
        <taxon>Oscillospiraceae</taxon>
        <taxon>Pseudobacteroides</taxon>
    </lineage>
</organism>
<evidence type="ECO:0000313" key="2">
    <source>
        <dbReference type="Proteomes" id="UP000036923"/>
    </source>
</evidence>
<keyword evidence="2" id="KW-1185">Reference proteome</keyword>
<accession>A0A0L6JUV3</accession>
<evidence type="ECO:0000313" key="1">
    <source>
        <dbReference type="EMBL" id="KNY29608.1"/>
    </source>
</evidence>
<dbReference type="AlphaFoldDB" id="A0A0L6JUV3"/>
<name>A0A0L6JUV3_9FIRM</name>
<dbReference type="Proteomes" id="UP000036923">
    <property type="component" value="Unassembled WGS sequence"/>
</dbReference>